<name>B9SFT3_RICCO</name>
<evidence type="ECO:0000313" key="2">
    <source>
        <dbReference type="Proteomes" id="UP000008311"/>
    </source>
</evidence>
<sequence length="52" mass="5836">MGEQTVTSMTFALRDFQMGRLLEVIKPPTASNNLLTLFKLQGKLYPSRMSSS</sequence>
<dbReference type="Proteomes" id="UP000008311">
    <property type="component" value="Unassembled WGS sequence"/>
</dbReference>
<accession>B9SFT3</accession>
<reference evidence="2" key="1">
    <citation type="journal article" date="2010" name="Nat. Biotechnol.">
        <title>Draft genome sequence of the oilseed species Ricinus communis.</title>
        <authorList>
            <person name="Chan A.P."/>
            <person name="Crabtree J."/>
            <person name="Zhao Q."/>
            <person name="Lorenzi H."/>
            <person name="Orvis J."/>
            <person name="Puiu D."/>
            <person name="Melake-Berhan A."/>
            <person name="Jones K.M."/>
            <person name="Redman J."/>
            <person name="Chen G."/>
            <person name="Cahoon E.B."/>
            <person name="Gedil M."/>
            <person name="Stanke M."/>
            <person name="Haas B.J."/>
            <person name="Wortman J.R."/>
            <person name="Fraser-Liggett C.M."/>
            <person name="Ravel J."/>
            <person name="Rabinowicz P.D."/>
        </authorList>
    </citation>
    <scope>NUCLEOTIDE SEQUENCE [LARGE SCALE GENOMIC DNA]</scope>
    <source>
        <strain evidence="2">cv. Hale</strain>
    </source>
</reference>
<dbReference type="InParanoid" id="B9SFT3"/>
<proteinExistence type="predicted"/>
<keyword evidence="2" id="KW-1185">Reference proteome</keyword>
<dbReference type="EMBL" id="EQ973947">
    <property type="protein sequence ID" value="EEF37476.1"/>
    <property type="molecule type" value="Genomic_DNA"/>
</dbReference>
<protein>
    <submittedName>
        <fullName evidence="1">Uncharacterized protein</fullName>
    </submittedName>
</protein>
<evidence type="ECO:0000313" key="1">
    <source>
        <dbReference type="EMBL" id="EEF37476.1"/>
    </source>
</evidence>
<gene>
    <name evidence="1" type="ORF">RCOM_0723000</name>
</gene>
<organism evidence="1 2">
    <name type="scientific">Ricinus communis</name>
    <name type="common">Castor bean</name>
    <dbReference type="NCBI Taxonomy" id="3988"/>
    <lineage>
        <taxon>Eukaryota</taxon>
        <taxon>Viridiplantae</taxon>
        <taxon>Streptophyta</taxon>
        <taxon>Embryophyta</taxon>
        <taxon>Tracheophyta</taxon>
        <taxon>Spermatophyta</taxon>
        <taxon>Magnoliopsida</taxon>
        <taxon>eudicotyledons</taxon>
        <taxon>Gunneridae</taxon>
        <taxon>Pentapetalae</taxon>
        <taxon>rosids</taxon>
        <taxon>fabids</taxon>
        <taxon>Malpighiales</taxon>
        <taxon>Euphorbiaceae</taxon>
        <taxon>Acalyphoideae</taxon>
        <taxon>Acalypheae</taxon>
        <taxon>Ricinus</taxon>
    </lineage>
</organism>
<dbReference type="AlphaFoldDB" id="B9SFT3"/>